<protein>
    <submittedName>
        <fullName evidence="2">Uncharacterized protein</fullName>
    </submittedName>
</protein>
<dbReference type="EMBL" id="FR871757">
    <property type="protein sequence ID" value="CCB80043.1"/>
    <property type="molecule type" value="Genomic_DNA"/>
</dbReference>
<evidence type="ECO:0000313" key="3">
    <source>
        <dbReference type="Proteomes" id="UP000008387"/>
    </source>
</evidence>
<dbReference type="Proteomes" id="UP000008387">
    <property type="component" value="Chromosome"/>
</dbReference>
<sequence>MFSPIQLLSKTPASSKGQTTTKQFSSISLTTNPKTPMLFAKTLGKRVPLRWGGGG</sequence>
<dbReference type="STRING" id="1002804.HBZC1_10570"/>
<dbReference type="HOGENOM" id="CLU_3026018_0_0_7"/>
<name>F8KT92_HELBC</name>
<evidence type="ECO:0000256" key="1">
    <source>
        <dbReference type="SAM" id="MobiDB-lite"/>
    </source>
</evidence>
<gene>
    <name evidence="2" type="ordered locus">HBZC1_10570</name>
</gene>
<accession>F8KT92</accession>
<keyword evidence="3" id="KW-1185">Reference proteome</keyword>
<evidence type="ECO:0000313" key="2">
    <source>
        <dbReference type="EMBL" id="CCB80043.1"/>
    </source>
</evidence>
<organism evidence="2 3">
    <name type="scientific">Helicobacter bizzozeronii (strain CIII-1)</name>
    <dbReference type="NCBI Taxonomy" id="1002804"/>
    <lineage>
        <taxon>Bacteria</taxon>
        <taxon>Pseudomonadati</taxon>
        <taxon>Campylobacterota</taxon>
        <taxon>Epsilonproteobacteria</taxon>
        <taxon>Campylobacterales</taxon>
        <taxon>Helicobacteraceae</taxon>
        <taxon>Helicobacter</taxon>
    </lineage>
</organism>
<feature type="region of interest" description="Disordered" evidence="1">
    <location>
        <begin position="1"/>
        <end position="28"/>
    </location>
</feature>
<dbReference type="KEGG" id="hbi:HBZC1_10570"/>
<reference evidence="2 3" key="1">
    <citation type="journal article" date="2011" name="J. Bacteriol.">
        <title>Genome sequence of Helicobacter bizzozeronii strain CIII-1, an isolate from human gastric mucosa.</title>
        <authorList>
            <person name="Schott T."/>
            <person name="Rossi M."/>
            <person name="Hanninen M.L."/>
        </authorList>
    </citation>
    <scope>NUCLEOTIDE SEQUENCE [LARGE SCALE GENOMIC DNA]</scope>
    <source>
        <strain evidence="2 3">CIII-1</strain>
    </source>
</reference>
<proteinExistence type="predicted"/>
<dbReference type="AlphaFoldDB" id="F8KT92"/>